<dbReference type="NCBIfam" id="TIGR03511">
    <property type="entry name" value="GldH_lipo"/>
    <property type="match status" value="1"/>
</dbReference>
<evidence type="ECO:0000313" key="1">
    <source>
        <dbReference type="EMBL" id="QDH77663.1"/>
    </source>
</evidence>
<keyword evidence="1" id="KW-0449">Lipoprotein</keyword>
<dbReference type="EMBL" id="CP041253">
    <property type="protein sequence ID" value="QDH77663.1"/>
    <property type="molecule type" value="Genomic_DNA"/>
</dbReference>
<proteinExistence type="predicted"/>
<dbReference type="Proteomes" id="UP000316614">
    <property type="component" value="Chromosome"/>
</dbReference>
<sequence>MNNRSMVKKLYGTLLISSLLLSCNNDRVYEEYHGLENLSWPIADTVTFDIETKYDHDDVISTLRVKYNKDYDYYNLYVRYLVRDSLGQIRNNELLNLNLFDPKTGKPLGSGYGNSFTQMDTLPLSKVKDGEKITIQFVQYMRSNDLDGIEAVGIKLKRGVDD</sequence>
<reference evidence="1 2" key="1">
    <citation type="submission" date="2019-06" db="EMBL/GenBank/DDBJ databases">
        <title>Echinicola alkalisoli sp. nov. isolated from saline soil.</title>
        <authorList>
            <person name="Sun J.-Q."/>
            <person name="Xu L."/>
        </authorList>
    </citation>
    <scope>NUCLEOTIDE SEQUENCE [LARGE SCALE GENOMIC DNA]</scope>
    <source>
        <strain evidence="1 2">LN3S3</strain>
    </source>
</reference>
<evidence type="ECO:0000313" key="2">
    <source>
        <dbReference type="Proteomes" id="UP000316614"/>
    </source>
</evidence>
<organism evidence="1 2">
    <name type="scientific">Echinicola soli</name>
    <dbReference type="NCBI Taxonomy" id="2591634"/>
    <lineage>
        <taxon>Bacteria</taxon>
        <taxon>Pseudomonadati</taxon>
        <taxon>Bacteroidota</taxon>
        <taxon>Cytophagia</taxon>
        <taxon>Cytophagales</taxon>
        <taxon>Cyclobacteriaceae</taxon>
        <taxon>Echinicola</taxon>
    </lineage>
</organism>
<dbReference type="RefSeq" id="WP_141612945.1">
    <property type="nucleotide sequence ID" value="NZ_CP041253.1"/>
</dbReference>
<dbReference type="KEGG" id="echi:FKX85_00820"/>
<name>A0A514CCX2_9BACT</name>
<keyword evidence="2" id="KW-1185">Reference proteome</keyword>
<dbReference type="OrthoDB" id="982482at2"/>
<accession>A0A514CCX2</accession>
<dbReference type="InterPro" id="IPR020018">
    <property type="entry name" value="Motility-assoc_lipoprot_GldH"/>
</dbReference>
<gene>
    <name evidence="1" type="primary">gldH</name>
    <name evidence="1" type="ORF">FKX85_00820</name>
</gene>
<dbReference type="Pfam" id="PF14109">
    <property type="entry name" value="GldH_lipo"/>
    <property type="match status" value="1"/>
</dbReference>
<protein>
    <submittedName>
        <fullName evidence="1">Gliding motility lipoprotein GldH</fullName>
    </submittedName>
</protein>
<dbReference type="PROSITE" id="PS51257">
    <property type="entry name" value="PROKAR_LIPOPROTEIN"/>
    <property type="match status" value="1"/>
</dbReference>
<dbReference type="AlphaFoldDB" id="A0A514CCX2"/>